<dbReference type="Proteomes" id="UP000077271">
    <property type="component" value="Unassembled WGS sequence"/>
</dbReference>
<dbReference type="Pfam" id="PF11706">
    <property type="entry name" value="zf-CGNR"/>
    <property type="match status" value="1"/>
</dbReference>
<evidence type="ECO:0000259" key="1">
    <source>
        <dbReference type="Pfam" id="PF11706"/>
    </source>
</evidence>
<dbReference type="InterPro" id="IPR023286">
    <property type="entry name" value="ABATE_dom_sf"/>
</dbReference>
<evidence type="ECO:0000313" key="2">
    <source>
        <dbReference type="EMBL" id="OAH52613.1"/>
    </source>
</evidence>
<evidence type="ECO:0000313" key="3">
    <source>
        <dbReference type="Proteomes" id="UP000077271"/>
    </source>
</evidence>
<feature type="domain" description="Zinc finger CGNR" evidence="1">
    <location>
        <begin position="150"/>
        <end position="189"/>
    </location>
</feature>
<gene>
    <name evidence="2" type="ORF">AWH48_14545</name>
</gene>
<proteinExistence type="predicted"/>
<dbReference type="EMBL" id="LQWZ01000038">
    <property type="protein sequence ID" value="OAH52613.1"/>
    <property type="molecule type" value="Genomic_DNA"/>
</dbReference>
<name>A0A177KGT6_9BACI</name>
<dbReference type="PANTHER" id="PTHR35525">
    <property type="entry name" value="BLL6575 PROTEIN"/>
    <property type="match status" value="1"/>
</dbReference>
<sequence>MTETKKFPLISGNLSLDLVNTELVRRGQRQNLLLSKGDVLDWLHVIKEENSFWDDQLFLKVKERAGQVLLCILEMRAVLRDHFELIADGQPIPAEFIAFLEKKIEKAPFTYKLVNQKLIPIPVGEVEDILLSFIAYDALTLIGENKLVSLKRCSNPDCVLLFIDESGRRKWCSMKICGNRKKVARFQQRDSDDE</sequence>
<dbReference type="InterPro" id="IPR021005">
    <property type="entry name" value="Znf_CGNR"/>
</dbReference>
<protein>
    <submittedName>
        <fullName evidence="2">RNA-binding protein</fullName>
    </submittedName>
</protein>
<accession>A0A177KGT6</accession>
<dbReference type="AlphaFoldDB" id="A0A177KGT6"/>
<dbReference type="SUPFAM" id="SSF160904">
    <property type="entry name" value="Jann2411-like"/>
    <property type="match status" value="1"/>
</dbReference>
<organism evidence="2 3">
    <name type="scientific">Domibacillus aminovorans</name>
    <dbReference type="NCBI Taxonomy" id="29332"/>
    <lineage>
        <taxon>Bacteria</taxon>
        <taxon>Bacillati</taxon>
        <taxon>Bacillota</taxon>
        <taxon>Bacilli</taxon>
        <taxon>Bacillales</taxon>
        <taxon>Bacillaceae</taxon>
        <taxon>Domibacillus</taxon>
    </lineage>
</organism>
<dbReference type="Gene3D" id="1.10.3300.10">
    <property type="entry name" value="Jann2411-like domain"/>
    <property type="match status" value="1"/>
</dbReference>
<reference evidence="2 3" key="1">
    <citation type="submission" date="2016-01" db="EMBL/GenBank/DDBJ databases">
        <title>Investigation of taxonomic status of Bacillus aminovorans.</title>
        <authorList>
            <person name="Verma A."/>
            <person name="Pal Y."/>
            <person name="Krishnamurthi S."/>
        </authorList>
    </citation>
    <scope>NUCLEOTIDE SEQUENCE [LARGE SCALE GENOMIC DNA]</scope>
    <source>
        <strain evidence="2 3">DSM 4337</strain>
    </source>
</reference>
<dbReference type="RefSeq" id="WP_063975693.1">
    <property type="nucleotide sequence ID" value="NZ_LQWZ01000038.1"/>
</dbReference>
<comment type="caution">
    <text evidence="2">The sequence shown here is derived from an EMBL/GenBank/DDBJ whole genome shotgun (WGS) entry which is preliminary data.</text>
</comment>
<dbReference type="OrthoDB" id="123307at2"/>
<dbReference type="InterPro" id="IPR010852">
    <property type="entry name" value="ABATE"/>
</dbReference>
<dbReference type="PANTHER" id="PTHR35525:SF3">
    <property type="entry name" value="BLL6575 PROTEIN"/>
    <property type="match status" value="1"/>
</dbReference>
<dbReference type="Pfam" id="PF07336">
    <property type="entry name" value="ABATE"/>
    <property type="match status" value="1"/>
</dbReference>